<dbReference type="InterPro" id="IPR002220">
    <property type="entry name" value="DapA-like"/>
</dbReference>
<sequence length="300" mass="32503">MSEMEKLRGILPAAVTAFDEHEQFAPAPFERLLESLYGAGVNGVYVCGGTGEGLLQTVEQRKRVAEAAVRNSPKGKQVVVHVGSHRTADAVELAAHAGKAGAFAVSALPPLGNYSFAEIRAYYEAIAAAAEAPLLVYFFPGSYPGVHTLDQVLELCSIPNVAGLKYTDFDLYRMRTIKQTGATVFNGYDEVLVAGLLMGADGGIGTFYNVMPQMFVEVYERARRGDWEGARSVQDGINTVIRIALQFPCFPAIKEMLRWRGIDCGPCIRPRGGLSVLQAAELRRQLDGCGIAWEPTVSRA</sequence>
<feature type="binding site" evidence="4">
    <location>
        <position position="50"/>
    </location>
    <ligand>
        <name>pyruvate</name>
        <dbReference type="ChEBI" id="CHEBI:15361"/>
    </ligand>
</feature>
<accession>Q02CL0</accession>
<protein>
    <submittedName>
        <fullName evidence="5">Dihydrodipicolinate synthetase</fullName>
    </submittedName>
</protein>
<dbReference type="PANTHER" id="PTHR42849">
    <property type="entry name" value="N-ACETYLNEURAMINATE LYASE"/>
    <property type="match status" value="1"/>
</dbReference>
<evidence type="ECO:0000256" key="3">
    <source>
        <dbReference type="PIRSR" id="PIRSR001365-1"/>
    </source>
</evidence>
<dbReference type="PANTHER" id="PTHR42849:SF1">
    <property type="entry name" value="N-ACETYLNEURAMINATE LYASE"/>
    <property type="match status" value="1"/>
</dbReference>
<dbReference type="AlphaFoldDB" id="Q02CL0"/>
<feature type="active site" description="Schiff-base intermediate with substrate" evidence="3">
    <location>
        <position position="165"/>
    </location>
</feature>
<evidence type="ECO:0000256" key="2">
    <source>
        <dbReference type="PIRNR" id="PIRNR001365"/>
    </source>
</evidence>
<organism evidence="5">
    <name type="scientific">Solibacter usitatus (strain Ellin6076)</name>
    <dbReference type="NCBI Taxonomy" id="234267"/>
    <lineage>
        <taxon>Bacteria</taxon>
        <taxon>Pseudomonadati</taxon>
        <taxon>Acidobacteriota</taxon>
        <taxon>Terriglobia</taxon>
        <taxon>Bryobacterales</taxon>
        <taxon>Solibacteraceae</taxon>
        <taxon>Candidatus Solibacter</taxon>
    </lineage>
</organism>
<evidence type="ECO:0000256" key="1">
    <source>
        <dbReference type="ARBA" id="ARBA00023239"/>
    </source>
</evidence>
<dbReference type="GO" id="GO:0005829">
    <property type="term" value="C:cytosol"/>
    <property type="evidence" value="ECO:0007669"/>
    <property type="project" value="TreeGrafter"/>
</dbReference>
<dbReference type="FunCoup" id="Q02CL0">
    <property type="interactions" value="131"/>
</dbReference>
<dbReference type="Gene3D" id="3.20.20.70">
    <property type="entry name" value="Aldolase class I"/>
    <property type="match status" value="1"/>
</dbReference>
<feature type="binding site" evidence="4">
    <location>
        <position position="204"/>
    </location>
    <ligand>
        <name>pyruvate</name>
        <dbReference type="ChEBI" id="CHEBI:15361"/>
    </ligand>
</feature>
<proteinExistence type="inferred from homology"/>
<gene>
    <name evidence="5" type="ordered locus">Acid_0192</name>
</gene>
<dbReference type="PIRSF" id="PIRSF001365">
    <property type="entry name" value="DHDPS"/>
    <property type="match status" value="1"/>
</dbReference>
<name>Q02CL0_SOLUE</name>
<evidence type="ECO:0000256" key="4">
    <source>
        <dbReference type="PIRSR" id="PIRSR001365-2"/>
    </source>
</evidence>
<dbReference type="EMBL" id="CP000473">
    <property type="protein sequence ID" value="ABJ81206.1"/>
    <property type="molecule type" value="Genomic_DNA"/>
</dbReference>
<dbReference type="HOGENOM" id="CLU_049343_6_0_0"/>
<dbReference type="PRINTS" id="PR00146">
    <property type="entry name" value="DHPICSNTHASE"/>
</dbReference>
<dbReference type="InterPro" id="IPR013785">
    <property type="entry name" value="Aldolase_TIM"/>
</dbReference>
<evidence type="ECO:0000313" key="5">
    <source>
        <dbReference type="EMBL" id="ABJ81206.1"/>
    </source>
</evidence>
<dbReference type="Pfam" id="PF00701">
    <property type="entry name" value="DHDPS"/>
    <property type="match status" value="1"/>
</dbReference>
<dbReference type="GO" id="GO:0019262">
    <property type="term" value="P:N-acetylneuraminate catabolic process"/>
    <property type="evidence" value="ECO:0007669"/>
    <property type="project" value="TreeGrafter"/>
</dbReference>
<dbReference type="STRING" id="234267.Acid_0192"/>
<dbReference type="eggNOG" id="COG0329">
    <property type="taxonomic scope" value="Bacteria"/>
</dbReference>
<dbReference type="GO" id="GO:0008747">
    <property type="term" value="F:N-acetylneuraminate lyase activity"/>
    <property type="evidence" value="ECO:0007669"/>
    <property type="project" value="TreeGrafter"/>
</dbReference>
<comment type="similarity">
    <text evidence="2">Belongs to the DapA family.</text>
</comment>
<reference evidence="5" key="1">
    <citation type="submission" date="2006-10" db="EMBL/GenBank/DDBJ databases">
        <title>Complete sequence of Solibacter usitatus Ellin6076.</title>
        <authorList>
            <consortium name="US DOE Joint Genome Institute"/>
            <person name="Copeland A."/>
            <person name="Lucas S."/>
            <person name="Lapidus A."/>
            <person name="Barry K."/>
            <person name="Detter J.C."/>
            <person name="Glavina del Rio T."/>
            <person name="Hammon N."/>
            <person name="Israni S."/>
            <person name="Dalin E."/>
            <person name="Tice H."/>
            <person name="Pitluck S."/>
            <person name="Thompson L.S."/>
            <person name="Brettin T."/>
            <person name="Bruce D."/>
            <person name="Han C."/>
            <person name="Tapia R."/>
            <person name="Gilna P."/>
            <person name="Schmutz J."/>
            <person name="Larimer F."/>
            <person name="Land M."/>
            <person name="Hauser L."/>
            <person name="Kyrpides N."/>
            <person name="Mikhailova N."/>
            <person name="Janssen P.H."/>
            <person name="Kuske C.R."/>
            <person name="Richardson P."/>
        </authorList>
    </citation>
    <scope>NUCLEOTIDE SEQUENCE</scope>
    <source>
        <strain evidence="5">Ellin6076</strain>
    </source>
</reference>
<feature type="active site" description="Proton donor/acceptor" evidence="3">
    <location>
        <position position="137"/>
    </location>
</feature>
<dbReference type="SMART" id="SM01130">
    <property type="entry name" value="DHDPS"/>
    <property type="match status" value="1"/>
</dbReference>
<dbReference type="SUPFAM" id="SSF51569">
    <property type="entry name" value="Aldolase"/>
    <property type="match status" value="1"/>
</dbReference>
<dbReference type="InParanoid" id="Q02CL0"/>
<keyword evidence="1 2" id="KW-0456">Lyase</keyword>
<dbReference type="KEGG" id="sus:Acid_0192"/>
<dbReference type="OrthoDB" id="9771791at2"/>